<proteinExistence type="predicted"/>
<evidence type="ECO:0000313" key="3">
    <source>
        <dbReference type="RefSeq" id="XP_015515820.2"/>
    </source>
</evidence>
<name>A0A6J0BML7_NEOLC</name>
<dbReference type="KEGG" id="nlo:107221370"/>
<dbReference type="InParanoid" id="A0A6J0BML7"/>
<dbReference type="GeneID" id="107221370"/>
<feature type="chain" id="PRO_5047275797" evidence="1">
    <location>
        <begin position="18"/>
        <end position="277"/>
    </location>
</feature>
<evidence type="ECO:0000313" key="2">
    <source>
        <dbReference type="Proteomes" id="UP000829291"/>
    </source>
</evidence>
<organism evidence="3">
    <name type="scientific">Neodiprion lecontei</name>
    <name type="common">Redheaded pine sawfly</name>
    <dbReference type="NCBI Taxonomy" id="441921"/>
    <lineage>
        <taxon>Eukaryota</taxon>
        <taxon>Metazoa</taxon>
        <taxon>Ecdysozoa</taxon>
        <taxon>Arthropoda</taxon>
        <taxon>Hexapoda</taxon>
        <taxon>Insecta</taxon>
        <taxon>Pterygota</taxon>
        <taxon>Neoptera</taxon>
        <taxon>Endopterygota</taxon>
        <taxon>Hymenoptera</taxon>
        <taxon>Tenthredinoidea</taxon>
        <taxon>Diprionidae</taxon>
        <taxon>Diprioninae</taxon>
        <taxon>Neodiprion</taxon>
    </lineage>
</organism>
<protein>
    <submittedName>
        <fullName evidence="3">Uncharacterized protein LOC107221370</fullName>
    </submittedName>
</protein>
<reference evidence="3" key="1">
    <citation type="submission" date="2025-08" db="UniProtKB">
        <authorList>
            <consortium name="RefSeq"/>
        </authorList>
    </citation>
    <scope>IDENTIFICATION</scope>
    <source>
        <tissue evidence="3">Thorax and Abdomen</tissue>
    </source>
</reference>
<feature type="signal peptide" evidence="1">
    <location>
        <begin position="1"/>
        <end position="17"/>
    </location>
</feature>
<gene>
    <name evidence="3" type="primary">LOC107221370</name>
</gene>
<dbReference type="OrthoDB" id="6042561at2759"/>
<keyword evidence="1" id="KW-0732">Signal</keyword>
<evidence type="ECO:0000256" key="1">
    <source>
        <dbReference type="SAM" id="SignalP"/>
    </source>
</evidence>
<dbReference type="Proteomes" id="UP000829291">
    <property type="component" value="Chromosome 4"/>
</dbReference>
<sequence length="277" mass="31150">MKTTIAVLFLITATASAVEWNDLRVTWKSQSVDPCHLSSYYQMPRTKVDAISEGWVEVSGVTSLNLSVYCREGDGRVCLEYDTYGNIAAIQAAILYSDIADLQSRHNFSIYNRYQSKTIFNEKYLTSTAYFISPDDIAAGGRCETDGFTGTDGIWFETTDGITEIPRRVAYLGFAWREGNCVPGMGTHYFYDVGTYSECRSIQPWTLLAQDGQLIGFALQGFGSTTYKNRNYYEDFPASAIKAAIPTAPKCVIDWFTEYGVIAMHIYFVSKPWEIQC</sequence>
<dbReference type="AlphaFoldDB" id="A0A6J0BML7"/>
<keyword evidence="2" id="KW-1185">Reference proteome</keyword>
<dbReference type="RefSeq" id="XP_015515820.2">
    <property type="nucleotide sequence ID" value="XM_015660334.2"/>
</dbReference>
<accession>A0A6J0BML7</accession>